<keyword evidence="4" id="KW-0378">Hydrolase</keyword>
<dbReference type="Pfam" id="PF00570">
    <property type="entry name" value="HRDC"/>
    <property type="match status" value="1"/>
</dbReference>
<dbReference type="SUPFAM" id="SSF53098">
    <property type="entry name" value="Ribonuclease H-like"/>
    <property type="match status" value="1"/>
</dbReference>
<dbReference type="SUPFAM" id="SSF47819">
    <property type="entry name" value="HRDC-like"/>
    <property type="match status" value="1"/>
</dbReference>
<dbReference type="GO" id="GO:0000175">
    <property type="term" value="F:3'-5'-RNA exonuclease activity"/>
    <property type="evidence" value="ECO:0007669"/>
    <property type="project" value="InterPro"/>
</dbReference>
<dbReference type="InterPro" id="IPR049559">
    <property type="entry name" value="Rrp6p-like_exo"/>
</dbReference>
<dbReference type="PANTHER" id="PTHR12124">
    <property type="entry name" value="POLYMYOSITIS/SCLERODERMA AUTOANTIGEN-RELATED"/>
    <property type="match status" value="1"/>
</dbReference>
<keyword evidence="3" id="KW-0540">Nuclease</keyword>
<evidence type="ECO:0000256" key="9">
    <source>
        <dbReference type="SAM" id="MobiDB-lite"/>
    </source>
</evidence>
<dbReference type="PANTHER" id="PTHR12124:SF47">
    <property type="entry name" value="EXOSOME COMPONENT 10"/>
    <property type="match status" value="1"/>
</dbReference>
<dbReference type="PROSITE" id="PS50967">
    <property type="entry name" value="HRDC"/>
    <property type="match status" value="1"/>
</dbReference>
<dbReference type="GO" id="GO:0071044">
    <property type="term" value="P:histone mRNA catabolic process"/>
    <property type="evidence" value="ECO:0007669"/>
    <property type="project" value="TreeGrafter"/>
</dbReference>
<proteinExistence type="inferred from homology"/>
<organism evidence="11">
    <name type="scientific">Absidia glauca</name>
    <name type="common">Pin mould</name>
    <dbReference type="NCBI Taxonomy" id="4829"/>
    <lineage>
        <taxon>Eukaryota</taxon>
        <taxon>Fungi</taxon>
        <taxon>Fungi incertae sedis</taxon>
        <taxon>Mucoromycota</taxon>
        <taxon>Mucoromycotina</taxon>
        <taxon>Mucoromycetes</taxon>
        <taxon>Mucorales</taxon>
        <taxon>Cunninghamellaceae</taxon>
        <taxon>Absidia</taxon>
    </lineage>
</organism>
<evidence type="ECO:0000313" key="12">
    <source>
        <dbReference type="Proteomes" id="UP000078561"/>
    </source>
</evidence>
<dbReference type="FunFam" id="1.10.150.80:FF:000001">
    <property type="entry name" value="Putative exosome component 10"/>
    <property type="match status" value="1"/>
</dbReference>
<dbReference type="GO" id="GO:0071037">
    <property type="term" value="P:nuclear polyadenylation-dependent snRNA catabolic process"/>
    <property type="evidence" value="ECO:0007669"/>
    <property type="project" value="TreeGrafter"/>
</dbReference>
<dbReference type="OrthoDB" id="2250022at2759"/>
<dbReference type="Pfam" id="PF01612">
    <property type="entry name" value="DNA_pol_A_exo1"/>
    <property type="match status" value="1"/>
</dbReference>
<dbReference type="InterPro" id="IPR012588">
    <property type="entry name" value="Exosome-assoc_fac_Rrp6_N"/>
</dbReference>
<dbReference type="Gene3D" id="3.30.420.10">
    <property type="entry name" value="Ribonuclease H-like superfamily/Ribonuclease H"/>
    <property type="match status" value="1"/>
</dbReference>
<dbReference type="GO" id="GO:0071040">
    <property type="term" value="P:nuclear polyadenylation-dependent antisense transcript catabolic process"/>
    <property type="evidence" value="ECO:0007669"/>
    <property type="project" value="TreeGrafter"/>
</dbReference>
<reference evidence="11" key="1">
    <citation type="submission" date="2016-04" db="EMBL/GenBank/DDBJ databases">
        <authorList>
            <person name="Evans L.H."/>
            <person name="Alamgir A."/>
            <person name="Owens N."/>
            <person name="Weber N.D."/>
            <person name="Virtaneva K."/>
            <person name="Barbian K."/>
            <person name="Babar A."/>
            <person name="Rosenke K."/>
        </authorList>
    </citation>
    <scope>NUCLEOTIDE SEQUENCE [LARGE SCALE GENOMIC DNA]</scope>
    <source>
        <strain evidence="11">CBS 101.48</strain>
    </source>
</reference>
<name>A0A168QEF9_ABSGL</name>
<dbReference type="GO" id="GO:0003727">
    <property type="term" value="F:single-stranded RNA binding"/>
    <property type="evidence" value="ECO:0007669"/>
    <property type="project" value="TreeGrafter"/>
</dbReference>
<feature type="compositionally biased region" description="Basic and acidic residues" evidence="9">
    <location>
        <begin position="539"/>
        <end position="549"/>
    </location>
</feature>
<evidence type="ECO:0000256" key="1">
    <source>
        <dbReference type="ARBA" id="ARBA00004123"/>
    </source>
</evidence>
<dbReference type="EMBL" id="LT554386">
    <property type="protein sequence ID" value="SAM04478.1"/>
    <property type="molecule type" value="Genomic_DNA"/>
</dbReference>
<dbReference type="GO" id="GO:0071039">
    <property type="term" value="P:nuclear polyadenylation-dependent CUT catabolic process"/>
    <property type="evidence" value="ECO:0007669"/>
    <property type="project" value="TreeGrafter"/>
</dbReference>
<keyword evidence="7" id="KW-0539">Nucleus</keyword>
<evidence type="ECO:0000256" key="3">
    <source>
        <dbReference type="ARBA" id="ARBA00022722"/>
    </source>
</evidence>
<dbReference type="OMA" id="TMDIIWL"/>
<dbReference type="SMART" id="SM00474">
    <property type="entry name" value="35EXOc"/>
    <property type="match status" value="1"/>
</dbReference>
<evidence type="ECO:0000259" key="10">
    <source>
        <dbReference type="PROSITE" id="PS50967"/>
    </source>
</evidence>
<evidence type="ECO:0000256" key="6">
    <source>
        <dbReference type="ARBA" id="ARBA00022839"/>
    </source>
</evidence>
<evidence type="ECO:0000256" key="7">
    <source>
        <dbReference type="ARBA" id="ARBA00023242"/>
    </source>
</evidence>
<protein>
    <recommendedName>
        <fullName evidence="10">HRDC domain-containing protein</fullName>
    </recommendedName>
</protein>
<feature type="compositionally biased region" description="Basic and acidic residues" evidence="9">
    <location>
        <begin position="667"/>
        <end position="676"/>
    </location>
</feature>
<feature type="region of interest" description="Disordered" evidence="9">
    <location>
        <begin position="651"/>
        <end position="704"/>
    </location>
</feature>
<evidence type="ECO:0000256" key="8">
    <source>
        <dbReference type="ARBA" id="ARBA00043957"/>
    </source>
</evidence>
<dbReference type="GO" id="GO:0071051">
    <property type="term" value="P:poly(A)-dependent snoRNA 3'-end processing"/>
    <property type="evidence" value="ECO:0007669"/>
    <property type="project" value="TreeGrafter"/>
</dbReference>
<sequence length="704" mass="79841">MDIPDPSTDFQGYQASLFKALTAATNATNAIPVEDLGFLRSLDRSLAKDLDLSASALLSTANRLTTHCAKDLGLDAIQRTHDIDDVNDRFSSVVDVIDGLFERADVCLDEMTGKGDKKDVNATVKAHVTQVNQQPDNKNDQPLEYKLLRASNVVRPQINFKDRVDNSPTIPFERKITVKPHAKVPLEHQAPITDSVVASGIPPAMPHPYAHEIQHIDYPDHLFQSRPPVPYTSYDDTHAIWVDTEKALDDMMDALDGAKELAVDLEHHDYRSYQGFTCLMQLSTRDQDYIIDTLALRHALWKLNEYFADPEIVKLLHGAKSDIIWLQRDFGLYIVNLFDTYDATHILEFPHHSLAYLLQKYCKVVADKKYQLADWRIRPLPQEMMDYARSDTHYLLYIYDQLREELLAGSGTHQNLLRAVLQRSALTSALVYEKEPYDAEHGRGAGGWANLLTKWRHSMNQQQLYVFKALHQWRDTTARQEDESIRYVLPNHMLLALVERMPTDSPGVIGCCNPCPPSIRRNAQAIYMLIQRAKADALNQHDKATEKKQQSQQQQSIPQQQPIPQHTTAKQVKMDVDPSVFDLEKIHKDRQDTTAHLASPHSVLFGTSASCSSSTADRDAQAIANHIRATLTIALPMDDLKIKAVLDHDDIRRKEQNPSPPADDEEHVYTKPEQRETKKKRPAASDKEVITVKSLGTKKSRKIQ</sequence>
<evidence type="ECO:0000256" key="5">
    <source>
        <dbReference type="ARBA" id="ARBA00022835"/>
    </source>
</evidence>
<dbReference type="SMART" id="SM00341">
    <property type="entry name" value="HRDC"/>
    <property type="match status" value="1"/>
</dbReference>
<dbReference type="FunFam" id="3.30.420.10:FF:000059">
    <property type="entry name" value="Exosome complex exonuclease Rrp6"/>
    <property type="match status" value="1"/>
</dbReference>
<dbReference type="InterPro" id="IPR044876">
    <property type="entry name" value="HRDC_dom_sf"/>
</dbReference>
<dbReference type="Pfam" id="PF08066">
    <property type="entry name" value="PMC2NT"/>
    <property type="match status" value="1"/>
</dbReference>
<dbReference type="GO" id="GO:0000467">
    <property type="term" value="P:exonucleolytic trimming to generate mature 3'-end of 5.8S rRNA from tricistronic rRNA transcript (SSU-rRNA, 5.8S rRNA, LSU-rRNA)"/>
    <property type="evidence" value="ECO:0007669"/>
    <property type="project" value="InterPro"/>
</dbReference>
<dbReference type="Proteomes" id="UP000078561">
    <property type="component" value="Unassembled WGS sequence"/>
</dbReference>
<keyword evidence="2" id="KW-0698">rRNA processing</keyword>
<keyword evidence="5" id="KW-0271">Exosome</keyword>
<dbReference type="Gene3D" id="1.10.150.80">
    <property type="entry name" value="HRDC domain"/>
    <property type="match status" value="1"/>
</dbReference>
<dbReference type="InterPro" id="IPR045092">
    <property type="entry name" value="Rrp6-like"/>
</dbReference>
<dbReference type="AlphaFoldDB" id="A0A168QEF9"/>
<dbReference type="STRING" id="4829.A0A168QEF9"/>
<dbReference type="GO" id="GO:0071035">
    <property type="term" value="P:nuclear polyadenylation-dependent rRNA catabolic process"/>
    <property type="evidence" value="ECO:0007669"/>
    <property type="project" value="TreeGrafter"/>
</dbReference>
<evidence type="ECO:0000256" key="2">
    <source>
        <dbReference type="ARBA" id="ARBA00022552"/>
    </source>
</evidence>
<dbReference type="GO" id="GO:0000166">
    <property type="term" value="F:nucleotide binding"/>
    <property type="evidence" value="ECO:0007669"/>
    <property type="project" value="InterPro"/>
</dbReference>
<dbReference type="GO" id="GO:0071038">
    <property type="term" value="P:TRAMP-dependent tRNA surveillance pathway"/>
    <property type="evidence" value="ECO:0007669"/>
    <property type="project" value="TreeGrafter"/>
</dbReference>
<comment type="subcellular location">
    <subcellularLocation>
        <location evidence="1">Nucleus</location>
    </subcellularLocation>
</comment>
<comment type="similarity">
    <text evidence="8">Belongs to the exosome component 10/RRP6 family.</text>
</comment>
<keyword evidence="12" id="KW-1185">Reference proteome</keyword>
<gene>
    <name evidence="11" type="primary">ABSGL_10342.1 scaffold 11921</name>
</gene>
<dbReference type="InParanoid" id="A0A168QEF9"/>
<dbReference type="InterPro" id="IPR010997">
    <property type="entry name" value="HRDC-like_sf"/>
</dbReference>
<evidence type="ECO:0000313" key="11">
    <source>
        <dbReference type="EMBL" id="SAM04478.1"/>
    </source>
</evidence>
<dbReference type="FunCoup" id="A0A168QEF9">
    <property type="interactions" value="974"/>
</dbReference>
<dbReference type="GO" id="GO:0005730">
    <property type="term" value="C:nucleolus"/>
    <property type="evidence" value="ECO:0007669"/>
    <property type="project" value="TreeGrafter"/>
</dbReference>
<dbReference type="GO" id="GO:0000176">
    <property type="term" value="C:nuclear exosome (RNase complex)"/>
    <property type="evidence" value="ECO:0007669"/>
    <property type="project" value="InterPro"/>
</dbReference>
<keyword evidence="6" id="KW-0269">Exonuclease</keyword>
<dbReference type="CDD" id="cd06147">
    <property type="entry name" value="Rrp6p_like_exo"/>
    <property type="match status" value="1"/>
</dbReference>
<feature type="domain" description="HRDC" evidence="10">
    <location>
        <begin position="460"/>
        <end position="540"/>
    </location>
</feature>
<dbReference type="InterPro" id="IPR036397">
    <property type="entry name" value="RNaseH_sf"/>
</dbReference>
<evidence type="ECO:0000256" key="4">
    <source>
        <dbReference type="ARBA" id="ARBA00022801"/>
    </source>
</evidence>
<dbReference type="GO" id="GO:0071036">
    <property type="term" value="P:nuclear polyadenylation-dependent snoRNA catabolic process"/>
    <property type="evidence" value="ECO:0007669"/>
    <property type="project" value="TreeGrafter"/>
</dbReference>
<feature type="compositionally biased region" description="Low complexity" evidence="9">
    <location>
        <begin position="550"/>
        <end position="565"/>
    </location>
</feature>
<accession>A0A168QEF9</accession>
<dbReference type="InterPro" id="IPR002562">
    <property type="entry name" value="3'-5'_exonuclease_dom"/>
</dbReference>
<dbReference type="InterPro" id="IPR002121">
    <property type="entry name" value="HRDC_dom"/>
</dbReference>
<dbReference type="InterPro" id="IPR012337">
    <property type="entry name" value="RNaseH-like_sf"/>
</dbReference>
<feature type="region of interest" description="Disordered" evidence="9">
    <location>
        <begin position="539"/>
        <end position="571"/>
    </location>
</feature>